<evidence type="ECO:0000256" key="5">
    <source>
        <dbReference type="ARBA" id="ARBA00023180"/>
    </source>
</evidence>
<evidence type="ECO:0000256" key="1">
    <source>
        <dbReference type="ARBA" id="ARBA00004196"/>
    </source>
</evidence>
<dbReference type="Gene3D" id="2.60.120.260">
    <property type="entry name" value="Galactose-binding domain-like"/>
    <property type="match status" value="1"/>
</dbReference>
<keyword evidence="3" id="KW-0964">Secreted</keyword>
<feature type="domain" description="DUF642" evidence="7">
    <location>
        <begin position="97"/>
        <end position="158"/>
    </location>
</feature>
<feature type="signal peptide" evidence="6">
    <location>
        <begin position="1"/>
        <end position="30"/>
    </location>
</feature>
<gene>
    <name evidence="8" type="ORF">V6N11_043721</name>
</gene>
<protein>
    <recommendedName>
        <fullName evidence="7">DUF642 domain-containing protein</fullName>
    </recommendedName>
</protein>
<keyword evidence="9" id="KW-1185">Reference proteome</keyword>
<dbReference type="PANTHER" id="PTHR31265:SF28">
    <property type="entry name" value="EMB|CAB87702.1"/>
    <property type="match status" value="1"/>
</dbReference>
<evidence type="ECO:0000313" key="9">
    <source>
        <dbReference type="Proteomes" id="UP001396334"/>
    </source>
</evidence>
<comment type="caution">
    <text evidence="8">The sequence shown here is derived from an EMBL/GenBank/DDBJ whole genome shotgun (WGS) entry which is preliminary data.</text>
</comment>
<dbReference type="InterPro" id="IPR052437">
    <property type="entry name" value="Pectin_Meth_Modulator"/>
</dbReference>
<dbReference type="Proteomes" id="UP001396334">
    <property type="component" value="Unassembled WGS sequence"/>
</dbReference>
<dbReference type="EMBL" id="JBBPBN010000023">
    <property type="protein sequence ID" value="KAK9010854.1"/>
    <property type="molecule type" value="Genomic_DNA"/>
</dbReference>
<keyword evidence="5" id="KW-0325">Glycoprotein</keyword>
<organism evidence="8 9">
    <name type="scientific">Hibiscus sabdariffa</name>
    <name type="common">roselle</name>
    <dbReference type="NCBI Taxonomy" id="183260"/>
    <lineage>
        <taxon>Eukaryota</taxon>
        <taxon>Viridiplantae</taxon>
        <taxon>Streptophyta</taxon>
        <taxon>Embryophyta</taxon>
        <taxon>Tracheophyta</taxon>
        <taxon>Spermatophyta</taxon>
        <taxon>Magnoliopsida</taxon>
        <taxon>eudicotyledons</taxon>
        <taxon>Gunneridae</taxon>
        <taxon>Pentapetalae</taxon>
        <taxon>rosids</taxon>
        <taxon>malvids</taxon>
        <taxon>Malvales</taxon>
        <taxon>Malvaceae</taxon>
        <taxon>Malvoideae</taxon>
        <taxon>Hibiscus</taxon>
    </lineage>
</organism>
<name>A0ABR2RDL2_9ROSI</name>
<evidence type="ECO:0000256" key="3">
    <source>
        <dbReference type="ARBA" id="ARBA00022525"/>
    </source>
</evidence>
<comment type="subcellular location">
    <subcellularLocation>
        <location evidence="1">Cell envelope</location>
    </subcellularLocation>
    <subcellularLocation>
        <location evidence="2">Secreted</location>
    </subcellularLocation>
</comment>
<dbReference type="InterPro" id="IPR006946">
    <property type="entry name" value="DGR2-like_dom"/>
</dbReference>
<accession>A0ABR2RDL2</accession>
<dbReference type="Pfam" id="PF04862">
    <property type="entry name" value="DUF642"/>
    <property type="match status" value="3"/>
</dbReference>
<evidence type="ECO:0000256" key="4">
    <source>
        <dbReference type="ARBA" id="ARBA00022729"/>
    </source>
</evidence>
<keyword evidence="4 6" id="KW-0732">Signal</keyword>
<feature type="chain" id="PRO_5046226057" description="DUF642 domain-containing protein" evidence="6">
    <location>
        <begin position="31"/>
        <end position="359"/>
    </location>
</feature>
<sequence length="359" mass="38867">MPFPSSISIHKMQQPLLFSIFFFFLGFASADYLQNSDFESLPKNVTRNSSVAFVLLNENNTIPGCTFQGTVQYVTAGRTVALPDNGHAIETRVGSQRPDNQGVFSFKQHYGKQAWQSYGQYLGLSGQEESVNLVFESQSVESEDNSTCWPVIDSLLVKVVDKLVQGKDNLLLNGGFESGPEFLSNSTEGILLDSTLSLVESPLRQWAVVGTIRYIDSKHFFVPHGNAAVEIVSGVSAGIHTEVSLSQGSAYNLDFTLGDANNACEGDFIVEVQAGSVVQNFTIRSNGTGSAEKSSIKFKAGSSATPISFSSFTSSQTKDGIFCGPVVDDVVLLSSNSPKIEIKPSILISLLLLIVILWY</sequence>
<feature type="domain" description="DUF642" evidence="7">
    <location>
        <begin position="32"/>
        <end position="90"/>
    </location>
</feature>
<evidence type="ECO:0000313" key="8">
    <source>
        <dbReference type="EMBL" id="KAK9010854.1"/>
    </source>
</evidence>
<evidence type="ECO:0000256" key="6">
    <source>
        <dbReference type="SAM" id="SignalP"/>
    </source>
</evidence>
<feature type="domain" description="DUF642" evidence="7">
    <location>
        <begin position="169"/>
        <end position="331"/>
    </location>
</feature>
<evidence type="ECO:0000256" key="2">
    <source>
        <dbReference type="ARBA" id="ARBA00004613"/>
    </source>
</evidence>
<evidence type="ECO:0000259" key="7">
    <source>
        <dbReference type="Pfam" id="PF04862"/>
    </source>
</evidence>
<dbReference type="PANTHER" id="PTHR31265">
    <property type="entry name" value="OS02G0527500 PROTEIN-RELATED"/>
    <property type="match status" value="1"/>
</dbReference>
<proteinExistence type="predicted"/>
<reference evidence="8 9" key="1">
    <citation type="journal article" date="2024" name="G3 (Bethesda)">
        <title>Genome assembly of Hibiscus sabdariffa L. provides insights into metabolisms of medicinal natural products.</title>
        <authorList>
            <person name="Kim T."/>
        </authorList>
    </citation>
    <scope>NUCLEOTIDE SEQUENCE [LARGE SCALE GENOMIC DNA]</scope>
    <source>
        <strain evidence="8">TK-2024</strain>
        <tissue evidence="8">Old leaves</tissue>
    </source>
</reference>